<dbReference type="PANTHER" id="PTHR11465:SF9">
    <property type="entry name" value="CATALASE"/>
    <property type="match status" value="1"/>
</dbReference>
<accession>A0A3A9JG66</accession>
<reference evidence="12 15" key="1">
    <citation type="submission" date="2018-09" db="EMBL/GenBank/DDBJ databases">
        <title>Roseomonas sp. nov., isolated from feces of Tibetan antelopes in the Qinghai-Tibet plateau, China.</title>
        <authorList>
            <person name="Tian Z."/>
        </authorList>
    </citation>
    <scope>NUCLEOTIDE SEQUENCE [LARGE SCALE GENOMIC DNA]</scope>
    <source>
        <strain evidence="13 14">Z23</strain>
        <strain evidence="12 15">Z24</strain>
    </source>
</reference>
<evidence type="ECO:0000256" key="6">
    <source>
        <dbReference type="ARBA" id="ARBA00023004"/>
    </source>
</evidence>
<dbReference type="InterPro" id="IPR011614">
    <property type="entry name" value="Catalase_core"/>
</dbReference>
<name>A0A3A9JG66_9PROT</name>
<dbReference type="Proteomes" id="UP000274097">
    <property type="component" value="Unassembled WGS sequence"/>
</dbReference>
<comment type="caution">
    <text evidence="12">The sequence shown here is derived from an EMBL/GenBank/DDBJ whole genome shotgun (WGS) entry which is preliminary data.</text>
</comment>
<dbReference type="InterPro" id="IPR020835">
    <property type="entry name" value="Catalase_sf"/>
</dbReference>
<dbReference type="EMBL" id="RAQU01000144">
    <property type="protein sequence ID" value="RKK02554.1"/>
    <property type="molecule type" value="Genomic_DNA"/>
</dbReference>
<dbReference type="InterPro" id="IPR024168">
    <property type="entry name" value="Catalase_SrpA-type_pred"/>
</dbReference>
<dbReference type="GO" id="GO:0042542">
    <property type="term" value="P:response to hydrogen peroxide"/>
    <property type="evidence" value="ECO:0007669"/>
    <property type="project" value="TreeGrafter"/>
</dbReference>
<feature type="binding site" description="axial binding residue" evidence="9">
    <location>
        <position position="327"/>
    </location>
    <ligand>
        <name>heme</name>
        <dbReference type="ChEBI" id="CHEBI:30413"/>
    </ligand>
    <ligandPart>
        <name>Fe</name>
        <dbReference type="ChEBI" id="CHEBI:18248"/>
    </ligandPart>
</feature>
<dbReference type="PANTHER" id="PTHR11465">
    <property type="entry name" value="CATALASE"/>
    <property type="match status" value="1"/>
</dbReference>
<feature type="domain" description="Catalase core" evidence="11">
    <location>
        <begin position="60"/>
        <end position="335"/>
    </location>
</feature>
<evidence type="ECO:0000313" key="14">
    <source>
        <dbReference type="Proteomes" id="UP000274097"/>
    </source>
</evidence>
<dbReference type="PIRSF" id="PIRSF000296">
    <property type="entry name" value="SrpA"/>
    <property type="match status" value="1"/>
</dbReference>
<evidence type="ECO:0000313" key="13">
    <source>
        <dbReference type="EMBL" id="RMI15341.1"/>
    </source>
</evidence>
<protein>
    <recommendedName>
        <fullName evidence="7">Catalase-related peroxidase</fullName>
        <ecNumber evidence="7">1.11.1.-</ecNumber>
    </recommendedName>
</protein>
<evidence type="ECO:0000256" key="1">
    <source>
        <dbReference type="ARBA" id="ARBA00005329"/>
    </source>
</evidence>
<dbReference type="Proteomes" id="UP000278036">
    <property type="component" value="Unassembled WGS sequence"/>
</dbReference>
<dbReference type="GO" id="GO:0042744">
    <property type="term" value="P:hydrogen peroxide catabolic process"/>
    <property type="evidence" value="ECO:0007669"/>
    <property type="project" value="TreeGrafter"/>
</dbReference>
<organism evidence="12 15">
    <name type="scientific">Teichococcus wenyumeiae</name>
    <dbReference type="NCBI Taxonomy" id="2478470"/>
    <lineage>
        <taxon>Bacteria</taxon>
        <taxon>Pseudomonadati</taxon>
        <taxon>Pseudomonadota</taxon>
        <taxon>Alphaproteobacteria</taxon>
        <taxon>Acetobacterales</taxon>
        <taxon>Roseomonadaceae</taxon>
        <taxon>Roseomonas</taxon>
    </lineage>
</organism>
<dbReference type="GO" id="GO:0004096">
    <property type="term" value="F:catalase activity"/>
    <property type="evidence" value="ECO:0007669"/>
    <property type="project" value="InterPro"/>
</dbReference>
<dbReference type="PROSITE" id="PS51402">
    <property type="entry name" value="CATALASE_3"/>
    <property type="match status" value="1"/>
</dbReference>
<keyword evidence="2 7" id="KW-0575">Peroxidase</keyword>
<dbReference type="OrthoDB" id="255727at2"/>
<dbReference type="GO" id="GO:0046872">
    <property type="term" value="F:metal ion binding"/>
    <property type="evidence" value="ECO:0007669"/>
    <property type="project" value="UniProtKB-KW"/>
</dbReference>
<dbReference type="Gene3D" id="1.20.1280.120">
    <property type="match status" value="1"/>
</dbReference>
<comment type="cofactor">
    <cofactor evidence="7">
        <name>heme</name>
        <dbReference type="ChEBI" id="CHEBI:30413"/>
    </cofactor>
</comment>
<dbReference type="GO" id="GO:0020037">
    <property type="term" value="F:heme binding"/>
    <property type="evidence" value="ECO:0007669"/>
    <property type="project" value="InterPro"/>
</dbReference>
<dbReference type="Gene3D" id="2.40.180.10">
    <property type="entry name" value="Catalase core domain"/>
    <property type="match status" value="1"/>
</dbReference>
<evidence type="ECO:0000256" key="4">
    <source>
        <dbReference type="ARBA" id="ARBA00022723"/>
    </source>
</evidence>
<evidence type="ECO:0000313" key="12">
    <source>
        <dbReference type="EMBL" id="RKK02554.1"/>
    </source>
</evidence>
<evidence type="ECO:0000256" key="9">
    <source>
        <dbReference type="PIRSR" id="PIRSR000296-2"/>
    </source>
</evidence>
<dbReference type="InterPro" id="IPR018028">
    <property type="entry name" value="Catalase"/>
</dbReference>
<dbReference type="SUPFAM" id="SSF56634">
    <property type="entry name" value="Heme-dependent catalase-like"/>
    <property type="match status" value="1"/>
</dbReference>
<dbReference type="EMBL" id="RFLX01000062">
    <property type="protein sequence ID" value="RMI15341.1"/>
    <property type="molecule type" value="Genomic_DNA"/>
</dbReference>
<comment type="function">
    <text evidence="7">Has an organic peroxide-dependent peroxidase activity.</text>
</comment>
<evidence type="ECO:0000256" key="5">
    <source>
        <dbReference type="ARBA" id="ARBA00023002"/>
    </source>
</evidence>
<dbReference type="InParanoid" id="A0A3A9JG66"/>
<keyword evidence="5 7" id="KW-0560">Oxidoreductase</keyword>
<dbReference type="Pfam" id="PF00199">
    <property type="entry name" value="Catalase"/>
    <property type="match status" value="1"/>
</dbReference>
<keyword evidence="3 7" id="KW-0349">Heme</keyword>
<keyword evidence="6 7" id="KW-0408">Iron</keyword>
<evidence type="ECO:0000256" key="10">
    <source>
        <dbReference type="SAM" id="MobiDB-lite"/>
    </source>
</evidence>
<evidence type="ECO:0000256" key="3">
    <source>
        <dbReference type="ARBA" id="ARBA00022617"/>
    </source>
</evidence>
<gene>
    <name evidence="12" type="ORF">D6Z83_19210</name>
    <name evidence="13" type="ORF">EBE87_26245</name>
</gene>
<evidence type="ECO:0000256" key="8">
    <source>
        <dbReference type="PIRSR" id="PIRSR000296-1"/>
    </source>
</evidence>
<feature type="region of interest" description="Disordered" evidence="10">
    <location>
        <begin position="292"/>
        <end position="320"/>
    </location>
</feature>
<dbReference type="RefSeq" id="WP_120639863.1">
    <property type="nucleotide sequence ID" value="NZ_RAQU01000144.1"/>
</dbReference>
<dbReference type="AlphaFoldDB" id="A0A3A9JG66"/>
<sequence length="350" mass="37135">MQPSSTLRSRLGAFSVIAVVLGGTTAAFAYTAGWISPDRLSREKVVAGLSPPEGPAPGHRRNHVKGICFTGTFEANGAGAALSRASLLAVGSYPVIGRFNLATAAISDPDAKPRVRGLSLQILGTDGSEWRTAMITAPFFPVSTPEAFYALQQASASKEPGAMGAFAATHPEIVRLGAWAKSAPWTASYAEERYNSLNAFIFTSTDGQNRAVRWSMQPEAQPVAVSPDQLATRAPDFLEQDIKARVAAGPVRWTMVVTIAGPDDPVADPSKAWPEGRRTVEVGTLTAREVEDEADGPCRDVNYDPTVLPDGMSTSADPFPAARSSAYALSYQRRAAEAAQYPRTTPGARP</sequence>
<evidence type="ECO:0000313" key="15">
    <source>
        <dbReference type="Proteomes" id="UP000278036"/>
    </source>
</evidence>
<dbReference type="GO" id="GO:0005737">
    <property type="term" value="C:cytoplasm"/>
    <property type="evidence" value="ECO:0007669"/>
    <property type="project" value="TreeGrafter"/>
</dbReference>
<dbReference type="EC" id="1.11.1.-" evidence="7"/>
<feature type="active site" evidence="8">
    <location>
        <position position="63"/>
    </location>
</feature>
<dbReference type="CDD" id="cd08153">
    <property type="entry name" value="srpA_like"/>
    <property type="match status" value="1"/>
</dbReference>
<evidence type="ECO:0000259" key="11">
    <source>
        <dbReference type="Pfam" id="PF00199"/>
    </source>
</evidence>
<keyword evidence="14" id="KW-1185">Reference proteome</keyword>
<evidence type="ECO:0000256" key="7">
    <source>
        <dbReference type="PIRNR" id="PIRNR000296"/>
    </source>
</evidence>
<comment type="similarity">
    <text evidence="1 7">Belongs to the catalase family.</text>
</comment>
<evidence type="ECO:0000256" key="2">
    <source>
        <dbReference type="ARBA" id="ARBA00022559"/>
    </source>
</evidence>
<proteinExistence type="inferred from homology"/>
<keyword evidence="4 7" id="KW-0479">Metal-binding</keyword>